<reference evidence="2" key="1">
    <citation type="submission" date="2020-11" db="EMBL/GenBank/DDBJ databases">
        <authorList>
            <person name="Whitehead M."/>
        </authorList>
    </citation>
    <scope>NUCLEOTIDE SEQUENCE</scope>
    <source>
        <strain evidence="2">EGII</strain>
    </source>
</reference>
<comment type="caution">
    <text evidence="2">The sequence shown here is derived from an EMBL/GenBank/DDBJ whole genome shotgun (WGS) entry which is preliminary data.</text>
</comment>
<dbReference type="EMBL" id="CAJHJT010000056">
    <property type="protein sequence ID" value="CAD7015328.1"/>
    <property type="molecule type" value="Genomic_DNA"/>
</dbReference>
<feature type="compositionally biased region" description="Polar residues" evidence="1">
    <location>
        <begin position="1"/>
        <end position="15"/>
    </location>
</feature>
<protein>
    <submittedName>
        <fullName evidence="2">(Mediterranean fruit fly) hypothetical protein</fullName>
    </submittedName>
</protein>
<proteinExistence type="predicted"/>
<sequence length="113" mass="13074">MSAICSQSTRANQNRNQRRVYFGKKKDVYSQDRTVLARRPDRTLTAKAKSEKRKFIAVTTQRKQGNKKNFAGTCRNAAVLCPRFDLSSLYVAVYVRKQFTSATRRRVIRGIRI</sequence>
<keyword evidence="3" id="KW-1185">Reference proteome</keyword>
<gene>
    <name evidence="2" type="ORF">CCAP1982_LOCUS23273</name>
</gene>
<dbReference type="Proteomes" id="UP000606786">
    <property type="component" value="Unassembled WGS sequence"/>
</dbReference>
<evidence type="ECO:0000256" key="1">
    <source>
        <dbReference type="SAM" id="MobiDB-lite"/>
    </source>
</evidence>
<feature type="region of interest" description="Disordered" evidence="1">
    <location>
        <begin position="1"/>
        <end position="20"/>
    </location>
</feature>
<evidence type="ECO:0000313" key="3">
    <source>
        <dbReference type="Proteomes" id="UP000606786"/>
    </source>
</evidence>
<organism evidence="2 3">
    <name type="scientific">Ceratitis capitata</name>
    <name type="common">Mediterranean fruit fly</name>
    <name type="synonym">Tephritis capitata</name>
    <dbReference type="NCBI Taxonomy" id="7213"/>
    <lineage>
        <taxon>Eukaryota</taxon>
        <taxon>Metazoa</taxon>
        <taxon>Ecdysozoa</taxon>
        <taxon>Arthropoda</taxon>
        <taxon>Hexapoda</taxon>
        <taxon>Insecta</taxon>
        <taxon>Pterygota</taxon>
        <taxon>Neoptera</taxon>
        <taxon>Endopterygota</taxon>
        <taxon>Diptera</taxon>
        <taxon>Brachycera</taxon>
        <taxon>Muscomorpha</taxon>
        <taxon>Tephritoidea</taxon>
        <taxon>Tephritidae</taxon>
        <taxon>Ceratitis</taxon>
        <taxon>Ceratitis</taxon>
    </lineage>
</organism>
<evidence type="ECO:0000313" key="2">
    <source>
        <dbReference type="EMBL" id="CAD7015328.1"/>
    </source>
</evidence>
<name>A0A811VG99_CERCA</name>
<dbReference type="AlphaFoldDB" id="A0A811VG99"/>
<accession>A0A811VG99</accession>